<evidence type="ECO:0000256" key="5">
    <source>
        <dbReference type="ARBA" id="ARBA00022741"/>
    </source>
</evidence>
<dbReference type="InterPro" id="IPR036890">
    <property type="entry name" value="HATPase_C_sf"/>
</dbReference>
<gene>
    <name evidence="12" type="ORF">Dac01nite_14900</name>
</gene>
<dbReference type="Pfam" id="PF13796">
    <property type="entry name" value="Sensor"/>
    <property type="match status" value="1"/>
</dbReference>
<dbReference type="InterPro" id="IPR011712">
    <property type="entry name" value="Sig_transdc_His_kin_sub3_dim/P"/>
</dbReference>
<keyword evidence="5" id="KW-0547">Nucleotide-binding</keyword>
<dbReference type="PANTHER" id="PTHR24421:SF10">
    <property type="entry name" value="NITRATE_NITRITE SENSOR PROTEIN NARQ"/>
    <property type="match status" value="1"/>
</dbReference>
<dbReference type="AlphaFoldDB" id="A0A919Q5P7"/>
<comment type="caution">
    <text evidence="12">The sequence shown here is derived from an EMBL/GenBank/DDBJ whole genome shotgun (WGS) entry which is preliminary data.</text>
</comment>
<feature type="domain" description="Putative sensor" evidence="11">
    <location>
        <begin position="22"/>
        <end position="210"/>
    </location>
</feature>
<evidence type="ECO:0000256" key="3">
    <source>
        <dbReference type="ARBA" id="ARBA00022553"/>
    </source>
</evidence>
<keyword evidence="9" id="KW-0472">Membrane</keyword>
<keyword evidence="7" id="KW-0067">ATP-binding</keyword>
<dbReference type="Pfam" id="PF07730">
    <property type="entry name" value="HisKA_3"/>
    <property type="match status" value="1"/>
</dbReference>
<reference evidence="12" key="1">
    <citation type="submission" date="2021-01" db="EMBL/GenBank/DDBJ databases">
        <title>Whole genome shotgun sequence of Demequina activiva NBRC 110675.</title>
        <authorList>
            <person name="Komaki H."/>
            <person name="Tamura T."/>
        </authorList>
    </citation>
    <scope>NUCLEOTIDE SEQUENCE</scope>
    <source>
        <strain evidence="12">NBRC 110675</strain>
    </source>
</reference>
<feature type="transmembrane region" description="Helical" evidence="9">
    <location>
        <begin position="150"/>
        <end position="169"/>
    </location>
</feature>
<name>A0A919Q5P7_9MICO</name>
<dbReference type="EC" id="2.7.13.3" evidence="2"/>
<evidence type="ECO:0000313" key="12">
    <source>
        <dbReference type="EMBL" id="GIG54738.1"/>
    </source>
</evidence>
<organism evidence="12 13">
    <name type="scientific">Demequina activiva</name>
    <dbReference type="NCBI Taxonomy" id="1582364"/>
    <lineage>
        <taxon>Bacteria</taxon>
        <taxon>Bacillati</taxon>
        <taxon>Actinomycetota</taxon>
        <taxon>Actinomycetes</taxon>
        <taxon>Micrococcales</taxon>
        <taxon>Demequinaceae</taxon>
        <taxon>Demequina</taxon>
    </lineage>
</organism>
<evidence type="ECO:0000259" key="10">
    <source>
        <dbReference type="Pfam" id="PF07730"/>
    </source>
</evidence>
<evidence type="ECO:0000256" key="7">
    <source>
        <dbReference type="ARBA" id="ARBA00022840"/>
    </source>
</evidence>
<evidence type="ECO:0000256" key="2">
    <source>
        <dbReference type="ARBA" id="ARBA00012438"/>
    </source>
</evidence>
<evidence type="ECO:0000313" key="13">
    <source>
        <dbReference type="Proteomes" id="UP000652354"/>
    </source>
</evidence>
<sequence>MRYLGRYFAVMWSGRTWRAISYHLLSLPVAVVWFVYVITMYAVGVSLLIIWVGIVVLAFAQWTLRPIGEMERRQANALADAGIAKPGARRYRIHAPGASPTLSDWGRWGHALLHDGQSWRVLAWLAMRIVLAPVGFTLAIVAVVVPITLVAAPLLAGGYTIGALAGPGASDPTAQRIVDEVAMWVLLGTPVLLATAPLMMWVCHHFTSLTSVVARWALGPCDEDRVAEATERAELAETQVRIDQELHDSIGHMITMNIVQAGAGAHVFETDPEFARQALRNIEERGRVAMGELDRIIAAIRGDDAEPRAPLPTLADVPRLIDQARAAGLSIEDRLEAQQVAAPLSRAAYAIVREGVTNAAKHAPGAVIHVHTSTLRDALAVGVSNGPADAVAEPIAALTHARSGLRHGIAGIRDRAALLGGSSIVGPDGRGGFEVLVLIPLELGLAGPAEDEDATCCRWSRVRAKVDA</sequence>
<dbReference type="CDD" id="cd16917">
    <property type="entry name" value="HATPase_UhpB-NarQ-NarX-like"/>
    <property type="match status" value="1"/>
</dbReference>
<keyword evidence="4" id="KW-0808">Transferase</keyword>
<feature type="domain" description="Signal transduction histidine kinase subgroup 3 dimerisation and phosphoacceptor" evidence="10">
    <location>
        <begin position="241"/>
        <end position="303"/>
    </location>
</feature>
<proteinExistence type="predicted"/>
<dbReference type="Gene3D" id="3.30.565.10">
    <property type="entry name" value="Histidine kinase-like ATPase, C-terminal domain"/>
    <property type="match status" value="1"/>
</dbReference>
<comment type="catalytic activity">
    <reaction evidence="1">
        <text>ATP + protein L-histidine = ADP + protein N-phospho-L-histidine.</text>
        <dbReference type="EC" id="2.7.13.3"/>
    </reaction>
</comment>
<keyword evidence="8" id="KW-0902">Two-component regulatory system</keyword>
<dbReference type="InterPro" id="IPR025828">
    <property type="entry name" value="Put_sensor_dom"/>
</dbReference>
<dbReference type="EMBL" id="BONR01000003">
    <property type="protein sequence ID" value="GIG54738.1"/>
    <property type="molecule type" value="Genomic_DNA"/>
</dbReference>
<keyword evidence="3" id="KW-0597">Phosphoprotein</keyword>
<dbReference type="GO" id="GO:0046983">
    <property type="term" value="F:protein dimerization activity"/>
    <property type="evidence" value="ECO:0007669"/>
    <property type="project" value="InterPro"/>
</dbReference>
<feature type="transmembrane region" description="Helical" evidence="9">
    <location>
        <begin position="45"/>
        <end position="64"/>
    </location>
</feature>
<dbReference type="Gene3D" id="1.20.5.1930">
    <property type="match status" value="1"/>
</dbReference>
<dbReference type="GO" id="GO:0016020">
    <property type="term" value="C:membrane"/>
    <property type="evidence" value="ECO:0007669"/>
    <property type="project" value="InterPro"/>
</dbReference>
<evidence type="ECO:0000259" key="11">
    <source>
        <dbReference type="Pfam" id="PF13796"/>
    </source>
</evidence>
<feature type="transmembrane region" description="Helical" evidence="9">
    <location>
        <begin position="181"/>
        <end position="202"/>
    </location>
</feature>
<dbReference type="InterPro" id="IPR050482">
    <property type="entry name" value="Sensor_HK_TwoCompSys"/>
</dbReference>
<keyword evidence="13" id="KW-1185">Reference proteome</keyword>
<keyword evidence="9" id="KW-0812">Transmembrane</keyword>
<dbReference type="SUPFAM" id="SSF55874">
    <property type="entry name" value="ATPase domain of HSP90 chaperone/DNA topoisomerase II/histidine kinase"/>
    <property type="match status" value="1"/>
</dbReference>
<dbReference type="PANTHER" id="PTHR24421">
    <property type="entry name" value="NITRATE/NITRITE SENSOR PROTEIN NARX-RELATED"/>
    <property type="match status" value="1"/>
</dbReference>
<feature type="transmembrane region" description="Helical" evidence="9">
    <location>
        <begin position="20"/>
        <end position="39"/>
    </location>
</feature>
<dbReference type="GO" id="GO:0000155">
    <property type="term" value="F:phosphorelay sensor kinase activity"/>
    <property type="evidence" value="ECO:0007669"/>
    <property type="project" value="InterPro"/>
</dbReference>
<evidence type="ECO:0000256" key="9">
    <source>
        <dbReference type="SAM" id="Phobius"/>
    </source>
</evidence>
<protein>
    <recommendedName>
        <fullName evidence="2">histidine kinase</fullName>
        <ecNumber evidence="2">2.7.13.3</ecNumber>
    </recommendedName>
</protein>
<dbReference type="RefSeq" id="WP_203655330.1">
    <property type="nucleotide sequence ID" value="NZ_BONR01000003.1"/>
</dbReference>
<dbReference type="Proteomes" id="UP000652354">
    <property type="component" value="Unassembled WGS sequence"/>
</dbReference>
<keyword evidence="9" id="KW-1133">Transmembrane helix</keyword>
<keyword evidence="6" id="KW-0418">Kinase</keyword>
<dbReference type="GO" id="GO:0005524">
    <property type="term" value="F:ATP binding"/>
    <property type="evidence" value="ECO:0007669"/>
    <property type="project" value="UniProtKB-KW"/>
</dbReference>
<evidence type="ECO:0000256" key="6">
    <source>
        <dbReference type="ARBA" id="ARBA00022777"/>
    </source>
</evidence>
<accession>A0A919Q5P7</accession>
<evidence type="ECO:0000256" key="4">
    <source>
        <dbReference type="ARBA" id="ARBA00022679"/>
    </source>
</evidence>
<evidence type="ECO:0000256" key="1">
    <source>
        <dbReference type="ARBA" id="ARBA00000085"/>
    </source>
</evidence>
<evidence type="ECO:0000256" key="8">
    <source>
        <dbReference type="ARBA" id="ARBA00023012"/>
    </source>
</evidence>
<feature type="transmembrane region" description="Helical" evidence="9">
    <location>
        <begin position="121"/>
        <end position="144"/>
    </location>
</feature>